<dbReference type="EMBL" id="CP096040">
    <property type="protein sequence ID" value="USQ94549.1"/>
    <property type="molecule type" value="Genomic_DNA"/>
</dbReference>
<protein>
    <submittedName>
        <fullName evidence="2">Uncharacterized protein</fullName>
    </submittedName>
</protein>
<evidence type="ECO:0000256" key="1">
    <source>
        <dbReference type="SAM" id="Phobius"/>
    </source>
</evidence>
<keyword evidence="3" id="KW-1185">Reference proteome</keyword>
<evidence type="ECO:0000313" key="3">
    <source>
        <dbReference type="Proteomes" id="UP001057520"/>
    </source>
</evidence>
<proteinExistence type="predicted"/>
<feature type="transmembrane region" description="Helical" evidence="1">
    <location>
        <begin position="20"/>
        <end position="36"/>
    </location>
</feature>
<keyword evidence="1" id="KW-0472">Membrane</keyword>
<keyword evidence="1" id="KW-1133">Transmembrane helix</keyword>
<organism evidence="2 3">
    <name type="scientific">Caulobacter segnis</name>
    <dbReference type="NCBI Taxonomy" id="88688"/>
    <lineage>
        <taxon>Bacteria</taxon>
        <taxon>Pseudomonadati</taxon>
        <taxon>Pseudomonadota</taxon>
        <taxon>Alphaproteobacteria</taxon>
        <taxon>Caulobacterales</taxon>
        <taxon>Caulobacteraceae</taxon>
        <taxon>Caulobacter</taxon>
    </lineage>
</organism>
<evidence type="ECO:0000313" key="2">
    <source>
        <dbReference type="EMBL" id="USQ94549.1"/>
    </source>
</evidence>
<reference evidence="2 3" key="1">
    <citation type="submission" date="2022-04" db="EMBL/GenBank/DDBJ databases">
        <title>Genome sequence of soybean root-associated Caulobacter segnis RL271.</title>
        <authorList>
            <person name="Longley R."/>
            <person name="Bonito G."/>
            <person name="Trigodet F."/>
            <person name="Crosson S."/>
            <person name="Fiebig A."/>
        </authorList>
    </citation>
    <scope>NUCLEOTIDE SEQUENCE [LARGE SCALE GENOMIC DNA]</scope>
    <source>
        <strain evidence="2 3">RL271</strain>
    </source>
</reference>
<gene>
    <name evidence="2" type="ORF">MZV50_18450</name>
</gene>
<dbReference type="Proteomes" id="UP001057520">
    <property type="component" value="Chromosome"/>
</dbReference>
<accession>A0ABY4ZPJ3</accession>
<name>A0ABY4ZPJ3_9CAUL</name>
<sequence>MVGNVARGPATSSPAHRSSTPYLILLAIVGMMAVGYHPSAKSAQIETPLALPRIRQMELGGAQWTVKRHLEVWDNISFRNEHIEHRQGRVAVCGEVQVGATGEFQPYVVVNGRAALASDNGSDLHQVWLEFCAV</sequence>
<keyword evidence="1" id="KW-0812">Transmembrane</keyword>